<evidence type="ECO:0000256" key="1">
    <source>
        <dbReference type="SAM" id="Phobius"/>
    </source>
</evidence>
<keyword evidence="3" id="KW-1185">Reference proteome</keyword>
<feature type="transmembrane region" description="Helical" evidence="1">
    <location>
        <begin position="99"/>
        <end position="116"/>
    </location>
</feature>
<dbReference type="RefSeq" id="WP_076003410.1">
    <property type="nucleotide sequence ID" value="NZ_CP018258.1"/>
</dbReference>
<keyword evidence="1" id="KW-0812">Transmembrane</keyword>
<protein>
    <recommendedName>
        <fullName evidence="4">DoxX-like family protein</fullName>
    </recommendedName>
</protein>
<organism evidence="2 3">
    <name type="scientific">Dehalogenimonas formicexedens</name>
    <dbReference type="NCBI Taxonomy" id="1839801"/>
    <lineage>
        <taxon>Bacteria</taxon>
        <taxon>Bacillati</taxon>
        <taxon>Chloroflexota</taxon>
        <taxon>Dehalococcoidia</taxon>
        <taxon>Dehalococcoidales</taxon>
        <taxon>Dehalococcoidaceae</taxon>
        <taxon>Dehalogenimonas</taxon>
    </lineage>
</organism>
<evidence type="ECO:0000313" key="2">
    <source>
        <dbReference type="EMBL" id="APV43617.1"/>
    </source>
</evidence>
<gene>
    <name evidence="2" type="ORF">Dform_00254</name>
</gene>
<reference evidence="3" key="1">
    <citation type="submission" date="2016-11" db="EMBL/GenBank/DDBJ databases">
        <title>Dehalogenimonas formicexedens sp. nov., a chlorinated alkane respiring bacterium isolated from contaminated groundwater.</title>
        <authorList>
            <person name="Key T.A."/>
            <person name="Bowman K.S."/>
            <person name="Lee I."/>
            <person name="Chun J."/>
            <person name="Albuquerque L."/>
            <person name="da Costa M.S."/>
            <person name="Rainey F.A."/>
            <person name="Moe W.M."/>
        </authorList>
    </citation>
    <scope>NUCLEOTIDE SEQUENCE [LARGE SCALE GENOMIC DNA]</scope>
    <source>
        <strain evidence="3">NSZ-14</strain>
    </source>
</reference>
<evidence type="ECO:0008006" key="4">
    <source>
        <dbReference type="Google" id="ProtNLM"/>
    </source>
</evidence>
<dbReference type="STRING" id="1839801.Dform_00254"/>
<keyword evidence="1" id="KW-1133">Transmembrane helix</keyword>
<feature type="transmembrane region" description="Helical" evidence="1">
    <location>
        <begin position="72"/>
        <end position="92"/>
    </location>
</feature>
<dbReference type="EMBL" id="CP018258">
    <property type="protein sequence ID" value="APV43617.1"/>
    <property type="molecule type" value="Genomic_DNA"/>
</dbReference>
<name>A0A1P8F558_9CHLR</name>
<evidence type="ECO:0000313" key="3">
    <source>
        <dbReference type="Proteomes" id="UP000185934"/>
    </source>
</evidence>
<dbReference type="KEGG" id="dfo:Dform_00254"/>
<accession>A0A1P8F558</accession>
<sequence>MDTKIILSVIWGVVTLIFLYGDVIRICSGDFTRMTGTTNFGQSVWLGIAVLMLIPILMIFFTLVLPQPVSRWANIIAAGFFFVFNLVGLPSYPSLYDKFLLAVSMVFNLVTIRYAWNWSS</sequence>
<dbReference type="AlphaFoldDB" id="A0A1P8F558"/>
<feature type="transmembrane region" description="Helical" evidence="1">
    <location>
        <begin position="44"/>
        <end position="66"/>
    </location>
</feature>
<proteinExistence type="predicted"/>
<keyword evidence="1" id="KW-0472">Membrane</keyword>
<dbReference type="Proteomes" id="UP000185934">
    <property type="component" value="Chromosome"/>
</dbReference>
<dbReference type="OrthoDB" id="165070at2"/>
<feature type="transmembrane region" description="Helical" evidence="1">
    <location>
        <begin position="6"/>
        <end position="23"/>
    </location>
</feature>